<dbReference type="PROSITE" id="PS50011">
    <property type="entry name" value="PROTEIN_KINASE_DOM"/>
    <property type="match status" value="1"/>
</dbReference>
<dbReference type="Proteomes" id="UP000682733">
    <property type="component" value="Unassembled WGS sequence"/>
</dbReference>
<keyword evidence="6 12" id="KW-0067">ATP-binding</keyword>
<evidence type="ECO:0000256" key="2">
    <source>
        <dbReference type="ARBA" id="ARBA00022527"/>
    </source>
</evidence>
<keyword evidence="3" id="KW-0808">Transferase</keyword>
<evidence type="ECO:0000256" key="9">
    <source>
        <dbReference type="ARBA" id="ARBA00035723"/>
    </source>
</evidence>
<evidence type="ECO:0000313" key="15">
    <source>
        <dbReference type="EMBL" id="CAF3514618.1"/>
    </source>
</evidence>
<reference evidence="14" key="1">
    <citation type="submission" date="2021-02" db="EMBL/GenBank/DDBJ databases">
        <authorList>
            <person name="Nowell W R."/>
        </authorList>
    </citation>
    <scope>NUCLEOTIDE SEQUENCE</scope>
</reference>
<evidence type="ECO:0000256" key="12">
    <source>
        <dbReference type="PROSITE-ProRule" id="PRU10141"/>
    </source>
</evidence>
<name>A0A8S2CQI2_9BILA</name>
<evidence type="ECO:0000256" key="5">
    <source>
        <dbReference type="ARBA" id="ARBA00022777"/>
    </source>
</evidence>
<feature type="domain" description="Protein kinase" evidence="13">
    <location>
        <begin position="1"/>
        <end position="228"/>
    </location>
</feature>
<dbReference type="Gene3D" id="1.10.510.10">
    <property type="entry name" value="Transferase(Phosphotransferase) domain 1"/>
    <property type="match status" value="1"/>
</dbReference>
<dbReference type="GO" id="GO:0005524">
    <property type="term" value="F:ATP binding"/>
    <property type="evidence" value="ECO:0007669"/>
    <property type="project" value="UniProtKB-UniRule"/>
</dbReference>
<evidence type="ECO:0000256" key="4">
    <source>
        <dbReference type="ARBA" id="ARBA00022741"/>
    </source>
</evidence>
<organism evidence="14 16">
    <name type="scientific">Didymodactylos carnosus</name>
    <dbReference type="NCBI Taxonomy" id="1234261"/>
    <lineage>
        <taxon>Eukaryota</taxon>
        <taxon>Metazoa</taxon>
        <taxon>Spiralia</taxon>
        <taxon>Gnathifera</taxon>
        <taxon>Rotifera</taxon>
        <taxon>Eurotatoria</taxon>
        <taxon>Bdelloidea</taxon>
        <taxon>Philodinida</taxon>
        <taxon>Philodinidae</taxon>
        <taxon>Didymodactylos</taxon>
    </lineage>
</organism>
<dbReference type="Gene3D" id="3.30.200.20">
    <property type="entry name" value="Phosphorylase Kinase, domain 1"/>
    <property type="match status" value="1"/>
</dbReference>
<evidence type="ECO:0000256" key="7">
    <source>
        <dbReference type="ARBA" id="ARBA00035711"/>
    </source>
</evidence>
<evidence type="ECO:0000256" key="6">
    <source>
        <dbReference type="ARBA" id="ARBA00022840"/>
    </source>
</evidence>
<dbReference type="PANTHER" id="PTHR24056:SF171">
    <property type="entry name" value="CYCLIN-DEPENDENT KINASE 20"/>
    <property type="match status" value="1"/>
</dbReference>
<dbReference type="EC" id="2.7.11.22" evidence="1"/>
<dbReference type="InterPro" id="IPR000719">
    <property type="entry name" value="Prot_kinase_dom"/>
</dbReference>
<protein>
    <recommendedName>
        <fullName evidence="7">Cyclin-dependent kinase 20</fullName>
        <ecNumber evidence="1">2.7.11.22</ecNumber>
    </recommendedName>
    <alternativeName>
        <fullName evidence="8">Cell cycle-related kinase</fullName>
    </alternativeName>
    <alternativeName>
        <fullName evidence="9">Cell division protein kinase 20</fullName>
    </alternativeName>
</protein>
<proteinExistence type="predicted"/>
<keyword evidence="4 12" id="KW-0547">Nucleotide-binding</keyword>
<dbReference type="PROSITE" id="PS00107">
    <property type="entry name" value="PROTEIN_KINASE_ATP"/>
    <property type="match status" value="1"/>
</dbReference>
<dbReference type="EMBL" id="CAJNOK010000219">
    <property type="protein sequence ID" value="CAF0737696.1"/>
    <property type="molecule type" value="Genomic_DNA"/>
</dbReference>
<dbReference type="EMBL" id="CAJOBA010000219">
    <property type="protein sequence ID" value="CAF3514618.1"/>
    <property type="molecule type" value="Genomic_DNA"/>
</dbReference>
<dbReference type="InterPro" id="IPR050108">
    <property type="entry name" value="CDK"/>
</dbReference>
<evidence type="ECO:0000256" key="3">
    <source>
        <dbReference type="ARBA" id="ARBA00022679"/>
    </source>
</evidence>
<keyword evidence="5" id="KW-0418">Kinase</keyword>
<dbReference type="InterPro" id="IPR011009">
    <property type="entry name" value="Kinase-like_dom_sf"/>
</dbReference>
<evidence type="ECO:0000256" key="1">
    <source>
        <dbReference type="ARBA" id="ARBA00012425"/>
    </source>
</evidence>
<evidence type="ECO:0000256" key="11">
    <source>
        <dbReference type="ARBA" id="ARBA00048367"/>
    </source>
</evidence>
<feature type="binding site" evidence="12">
    <location>
        <position position="35"/>
    </location>
    <ligand>
        <name>ATP</name>
        <dbReference type="ChEBI" id="CHEBI:30616"/>
    </ligand>
</feature>
<dbReference type="GO" id="GO:0005634">
    <property type="term" value="C:nucleus"/>
    <property type="evidence" value="ECO:0007669"/>
    <property type="project" value="TreeGrafter"/>
</dbReference>
<dbReference type="InterPro" id="IPR017441">
    <property type="entry name" value="Protein_kinase_ATP_BS"/>
</dbReference>
<sequence length="277" mass="31968">HDMDKYITLNRIGEGAHGIVYKASHVQSNEIVALKRVHLKSIDEGIPHNIIREIKALQEIEDHENDLKPANLLISGKGNLKIADFGLARIFDKVQPHRQYSHQVATRWYRAPELLYGSRSYDEGVDLWAIGCIFGELINRSPLFPGESDIHQLCCVCKLLGTPTESQWPEMKDLPDYGKISFDDVEGMKFEDIVPEACKDAIDLLKRFLVYPSKQRIPAHQALLHDYFYSTPLPCHHTDLPIPMRSKKRHIYEFDIKRNILESIVDHEMILPMNRHK</sequence>
<accession>A0A8S2CQI2</accession>
<dbReference type="GO" id="GO:0004693">
    <property type="term" value="F:cyclin-dependent protein serine/threonine kinase activity"/>
    <property type="evidence" value="ECO:0007669"/>
    <property type="project" value="UniProtKB-EC"/>
</dbReference>
<evidence type="ECO:0000256" key="8">
    <source>
        <dbReference type="ARBA" id="ARBA00035720"/>
    </source>
</evidence>
<keyword evidence="2" id="KW-0723">Serine/threonine-protein kinase</keyword>
<evidence type="ECO:0000259" key="13">
    <source>
        <dbReference type="PROSITE" id="PS50011"/>
    </source>
</evidence>
<comment type="catalytic activity">
    <reaction evidence="10">
        <text>L-threonyl-[protein] + ATP = O-phospho-L-threonyl-[protein] + ADP + H(+)</text>
        <dbReference type="Rhea" id="RHEA:46608"/>
        <dbReference type="Rhea" id="RHEA-COMP:11060"/>
        <dbReference type="Rhea" id="RHEA-COMP:11605"/>
        <dbReference type="ChEBI" id="CHEBI:15378"/>
        <dbReference type="ChEBI" id="CHEBI:30013"/>
        <dbReference type="ChEBI" id="CHEBI:30616"/>
        <dbReference type="ChEBI" id="CHEBI:61977"/>
        <dbReference type="ChEBI" id="CHEBI:456216"/>
        <dbReference type="EC" id="2.7.11.22"/>
    </reaction>
</comment>
<gene>
    <name evidence="14" type="ORF">OVA965_LOCUS1243</name>
    <name evidence="15" type="ORF">TMI583_LOCUS1244</name>
</gene>
<dbReference type="SMART" id="SM00220">
    <property type="entry name" value="S_TKc"/>
    <property type="match status" value="1"/>
</dbReference>
<dbReference type="FunFam" id="1.10.510.10:FF:000624">
    <property type="entry name" value="Mitogen-activated protein kinase"/>
    <property type="match status" value="1"/>
</dbReference>
<feature type="non-terminal residue" evidence="14">
    <location>
        <position position="1"/>
    </location>
</feature>
<comment type="caution">
    <text evidence="14">The sequence shown here is derived from an EMBL/GenBank/DDBJ whole genome shotgun (WGS) entry which is preliminary data.</text>
</comment>
<dbReference type="Pfam" id="PF00069">
    <property type="entry name" value="Pkinase"/>
    <property type="match status" value="2"/>
</dbReference>
<dbReference type="AlphaFoldDB" id="A0A8S2CQI2"/>
<evidence type="ECO:0000313" key="14">
    <source>
        <dbReference type="EMBL" id="CAF0737696.1"/>
    </source>
</evidence>
<evidence type="ECO:0000313" key="16">
    <source>
        <dbReference type="Proteomes" id="UP000677228"/>
    </source>
</evidence>
<evidence type="ECO:0000256" key="10">
    <source>
        <dbReference type="ARBA" id="ARBA00047811"/>
    </source>
</evidence>
<dbReference type="SUPFAM" id="SSF56112">
    <property type="entry name" value="Protein kinase-like (PK-like)"/>
    <property type="match status" value="1"/>
</dbReference>
<dbReference type="PANTHER" id="PTHR24056">
    <property type="entry name" value="CELL DIVISION PROTEIN KINASE"/>
    <property type="match status" value="1"/>
</dbReference>
<comment type="catalytic activity">
    <reaction evidence="11">
        <text>L-seryl-[protein] + ATP = O-phospho-L-seryl-[protein] + ADP + H(+)</text>
        <dbReference type="Rhea" id="RHEA:17989"/>
        <dbReference type="Rhea" id="RHEA-COMP:9863"/>
        <dbReference type="Rhea" id="RHEA-COMP:11604"/>
        <dbReference type="ChEBI" id="CHEBI:15378"/>
        <dbReference type="ChEBI" id="CHEBI:29999"/>
        <dbReference type="ChEBI" id="CHEBI:30616"/>
        <dbReference type="ChEBI" id="CHEBI:83421"/>
        <dbReference type="ChEBI" id="CHEBI:456216"/>
        <dbReference type="EC" id="2.7.11.22"/>
    </reaction>
</comment>
<dbReference type="Proteomes" id="UP000677228">
    <property type="component" value="Unassembled WGS sequence"/>
</dbReference>